<sequence length="54" mass="5618">MPADGPGPVRRGERQIKHVVDGEPRGAVSVHGIHRLTPESAGELGALVRESPAA</sequence>
<dbReference type="Proteomes" id="UP000568022">
    <property type="component" value="Unassembled WGS sequence"/>
</dbReference>
<evidence type="ECO:0000313" key="2">
    <source>
        <dbReference type="Proteomes" id="UP000568022"/>
    </source>
</evidence>
<comment type="caution">
    <text evidence="1">The sequence shown here is derived from an EMBL/GenBank/DDBJ whole genome shotgun (WGS) entry which is preliminary data.</text>
</comment>
<protein>
    <submittedName>
        <fullName evidence="1">Uncharacterized protein</fullName>
    </submittedName>
</protein>
<evidence type="ECO:0000313" key="1">
    <source>
        <dbReference type="EMBL" id="MBB5123564.1"/>
    </source>
</evidence>
<gene>
    <name evidence="1" type="ORF">FHS32_000276</name>
</gene>
<dbReference type="EMBL" id="JACHJE010000001">
    <property type="protein sequence ID" value="MBB5123564.1"/>
    <property type="molecule type" value="Genomic_DNA"/>
</dbReference>
<name>A0A7W8BHK4_9ACTN</name>
<dbReference type="AlphaFoldDB" id="A0A7W8BHK4"/>
<organism evidence="1 2">
    <name type="scientific">Streptomyces griseoloalbus</name>
    <dbReference type="NCBI Taxonomy" id="67303"/>
    <lineage>
        <taxon>Bacteria</taxon>
        <taxon>Bacillati</taxon>
        <taxon>Actinomycetota</taxon>
        <taxon>Actinomycetes</taxon>
        <taxon>Kitasatosporales</taxon>
        <taxon>Streptomycetaceae</taxon>
        <taxon>Streptomyces</taxon>
    </lineage>
</organism>
<reference evidence="1 2" key="1">
    <citation type="submission" date="2020-08" db="EMBL/GenBank/DDBJ databases">
        <title>Genomic Encyclopedia of Type Strains, Phase III (KMG-III): the genomes of soil and plant-associated and newly described type strains.</title>
        <authorList>
            <person name="Whitman W."/>
        </authorList>
    </citation>
    <scope>NUCLEOTIDE SEQUENCE [LARGE SCALE GENOMIC DNA]</scope>
    <source>
        <strain evidence="1 2">CECT 3226</strain>
    </source>
</reference>
<accession>A0A7W8BHK4</accession>
<proteinExistence type="predicted"/>
<keyword evidence="2" id="KW-1185">Reference proteome</keyword>